<dbReference type="EMBL" id="JASBWV010000033">
    <property type="protein sequence ID" value="KAJ9117059.1"/>
    <property type="molecule type" value="Genomic_DNA"/>
</dbReference>
<proteinExistence type="predicted"/>
<sequence length="171" mass="19718">VYVDFSKDLPESHIMKIKWHYNKANPLLHYDIATPNSARPSDWVAYEEVDEKLEGGEKALIAYWQKRKMGDDIEEKIMDHIGATGMGHGVSGVMADRLSRNRKRTVAIYFLNQAGLTDGYIWGMTMEEAWESNEQQRAKIFERFASEEYRDYEKRCNKASRTKLSAGGTVM</sequence>
<protein>
    <submittedName>
        <fullName evidence="1">Uncharacterized protein</fullName>
    </submittedName>
</protein>
<evidence type="ECO:0000313" key="2">
    <source>
        <dbReference type="Proteomes" id="UP001234202"/>
    </source>
</evidence>
<name>A0ACC2X128_9TREE</name>
<accession>A0ACC2X128</accession>
<comment type="caution">
    <text evidence="1">The sequence shown here is derived from an EMBL/GenBank/DDBJ whole genome shotgun (WGS) entry which is preliminary data.</text>
</comment>
<evidence type="ECO:0000313" key="1">
    <source>
        <dbReference type="EMBL" id="KAJ9117059.1"/>
    </source>
</evidence>
<gene>
    <name evidence="1" type="ORF">QFC24_006518</name>
</gene>
<reference evidence="1" key="1">
    <citation type="submission" date="2023-04" db="EMBL/GenBank/DDBJ databases">
        <title>Draft Genome sequencing of Naganishia species isolated from polar environments using Oxford Nanopore Technology.</title>
        <authorList>
            <person name="Leo P."/>
            <person name="Venkateswaran K."/>
        </authorList>
    </citation>
    <scope>NUCLEOTIDE SEQUENCE</scope>
    <source>
        <strain evidence="1">DBVPG 5303</strain>
    </source>
</reference>
<organism evidence="1 2">
    <name type="scientific">Naganishia onofrii</name>
    <dbReference type="NCBI Taxonomy" id="1851511"/>
    <lineage>
        <taxon>Eukaryota</taxon>
        <taxon>Fungi</taxon>
        <taxon>Dikarya</taxon>
        <taxon>Basidiomycota</taxon>
        <taxon>Agaricomycotina</taxon>
        <taxon>Tremellomycetes</taxon>
        <taxon>Filobasidiales</taxon>
        <taxon>Filobasidiaceae</taxon>
        <taxon>Naganishia</taxon>
    </lineage>
</organism>
<dbReference type="Proteomes" id="UP001234202">
    <property type="component" value="Unassembled WGS sequence"/>
</dbReference>
<feature type="non-terminal residue" evidence="1">
    <location>
        <position position="1"/>
    </location>
</feature>
<keyword evidence="2" id="KW-1185">Reference proteome</keyword>